<feature type="signal peptide" evidence="1">
    <location>
        <begin position="1"/>
        <end position="20"/>
    </location>
</feature>
<comment type="caution">
    <text evidence="2">The sequence shown here is derived from an EMBL/GenBank/DDBJ whole genome shotgun (WGS) entry which is preliminary data.</text>
</comment>
<protein>
    <submittedName>
        <fullName evidence="2">Uncharacterized protein</fullName>
    </submittedName>
</protein>
<accession>A0A7W9BR58</accession>
<dbReference type="EMBL" id="JACIJR010000001">
    <property type="protein sequence ID" value="MBB5728108.1"/>
    <property type="molecule type" value="Genomic_DNA"/>
</dbReference>
<dbReference type="AlphaFoldDB" id="A0A7W9BR58"/>
<evidence type="ECO:0000313" key="3">
    <source>
        <dbReference type="Proteomes" id="UP000546701"/>
    </source>
</evidence>
<keyword evidence="3" id="KW-1185">Reference proteome</keyword>
<gene>
    <name evidence="2" type="ORF">FHS99_000564</name>
</gene>
<sequence length="34" mass="3256">MIRTLSAAAALLLSATCVLAAVAPAPGTATTRTA</sequence>
<dbReference type="Proteomes" id="UP000546701">
    <property type="component" value="Unassembled WGS sequence"/>
</dbReference>
<evidence type="ECO:0000256" key="1">
    <source>
        <dbReference type="SAM" id="SignalP"/>
    </source>
</evidence>
<proteinExistence type="predicted"/>
<organism evidence="2 3">
    <name type="scientific">Sphingomonas prati</name>
    <dbReference type="NCBI Taxonomy" id="1843237"/>
    <lineage>
        <taxon>Bacteria</taxon>
        <taxon>Pseudomonadati</taxon>
        <taxon>Pseudomonadota</taxon>
        <taxon>Alphaproteobacteria</taxon>
        <taxon>Sphingomonadales</taxon>
        <taxon>Sphingomonadaceae</taxon>
        <taxon>Sphingomonas</taxon>
    </lineage>
</organism>
<evidence type="ECO:0000313" key="2">
    <source>
        <dbReference type="EMBL" id="MBB5728108.1"/>
    </source>
</evidence>
<name>A0A7W9BR58_9SPHN</name>
<keyword evidence="1" id="KW-0732">Signal</keyword>
<reference evidence="2 3" key="1">
    <citation type="submission" date="2020-08" db="EMBL/GenBank/DDBJ databases">
        <title>Genomic Encyclopedia of Type Strains, Phase IV (KMG-IV): sequencing the most valuable type-strain genomes for metagenomic binning, comparative biology and taxonomic classification.</title>
        <authorList>
            <person name="Goeker M."/>
        </authorList>
    </citation>
    <scope>NUCLEOTIDE SEQUENCE [LARGE SCALE GENOMIC DNA]</scope>
    <source>
        <strain evidence="2 3">DSM 103336</strain>
    </source>
</reference>
<feature type="chain" id="PRO_5030677406" evidence="1">
    <location>
        <begin position="21"/>
        <end position="34"/>
    </location>
</feature>